<name>A0ABT1HTK8_STRSD</name>
<dbReference type="SUPFAM" id="SSF47413">
    <property type="entry name" value="lambda repressor-like DNA-binding domains"/>
    <property type="match status" value="1"/>
</dbReference>
<organism evidence="5 6">
    <name type="scientific">Streptoalloteichus tenebrarius (strain ATCC 17920 / DSM 40477 / JCM 4838 / CBS 697.72 / NBRC 16177 / NCIMB 11028 / NRRL B-12390 / A12253. 1 / ISP 5477)</name>
    <name type="common">Streptomyces tenebrarius</name>
    <dbReference type="NCBI Taxonomy" id="1933"/>
    <lineage>
        <taxon>Bacteria</taxon>
        <taxon>Bacillati</taxon>
        <taxon>Actinomycetota</taxon>
        <taxon>Actinomycetes</taxon>
        <taxon>Pseudonocardiales</taxon>
        <taxon>Pseudonocardiaceae</taxon>
        <taxon>Streptoalloteichus</taxon>
    </lineage>
</organism>
<evidence type="ECO:0000313" key="6">
    <source>
        <dbReference type="Proteomes" id="UP001205311"/>
    </source>
</evidence>
<sequence length="394" mass="42676">MDHEAALIGQRVREIRAWRKMSVTVTAELAGITKGYLSLIERGQRAVTKRTTLEALAQALRVSPTDLLGKPYAPHDAASDEAHAGIPELTAVLSGWRVGEIPDVKVREWGAIQADVDQLNAVLRANADYAAQSRLVPALTKELLAAVNTSHRVKALIGLMCTYKAAAYLAHDLGVQGLPTLAAERMRQVAEELDDPVWLSYAAYQRAQVVSGNNRPRQYELAAAVADMPGARVETRGLANLTAALAAATTGRHDLAHTHLAEAANLAETIEADVSPWMNTNFGRENTNIWKVSVGLELGDGAKAAELASRMRPTSVSKSRQAQFWIDYGRALLTDRRHSERGLAAILHAEQIAPQKVRNNAFVREAVVGLLTTARRDAGGRDLRGLAYRIGVGV</sequence>
<evidence type="ECO:0000256" key="2">
    <source>
        <dbReference type="ARBA" id="ARBA00023125"/>
    </source>
</evidence>
<accession>A0ABT1HTK8</accession>
<dbReference type="PROSITE" id="PS50943">
    <property type="entry name" value="HTH_CROC1"/>
    <property type="match status" value="1"/>
</dbReference>
<dbReference type="InterPro" id="IPR001387">
    <property type="entry name" value="Cro/C1-type_HTH"/>
</dbReference>
<proteinExistence type="predicted"/>
<keyword evidence="6" id="KW-1185">Reference proteome</keyword>
<gene>
    <name evidence="5" type="ORF">LX15_002551</name>
</gene>
<keyword evidence="2" id="KW-0238">DNA-binding</keyword>
<dbReference type="PANTHER" id="PTHR46797:SF23">
    <property type="entry name" value="HTH-TYPE TRANSCRIPTIONAL REGULATOR SUTR"/>
    <property type="match status" value="1"/>
</dbReference>
<dbReference type="Proteomes" id="UP001205311">
    <property type="component" value="Unassembled WGS sequence"/>
</dbReference>
<dbReference type="PANTHER" id="PTHR46797">
    <property type="entry name" value="HTH-TYPE TRANSCRIPTIONAL REGULATOR"/>
    <property type="match status" value="1"/>
</dbReference>
<keyword evidence="3" id="KW-0804">Transcription</keyword>
<dbReference type="InterPro" id="IPR010982">
    <property type="entry name" value="Lambda_DNA-bd_dom_sf"/>
</dbReference>
<dbReference type="SMART" id="SM00530">
    <property type="entry name" value="HTH_XRE"/>
    <property type="match status" value="1"/>
</dbReference>
<evidence type="ECO:0000256" key="3">
    <source>
        <dbReference type="ARBA" id="ARBA00023163"/>
    </source>
</evidence>
<feature type="domain" description="HTH cro/C1-type" evidence="4">
    <location>
        <begin position="12"/>
        <end position="67"/>
    </location>
</feature>
<evidence type="ECO:0000256" key="1">
    <source>
        <dbReference type="ARBA" id="ARBA00023015"/>
    </source>
</evidence>
<evidence type="ECO:0000259" key="4">
    <source>
        <dbReference type="PROSITE" id="PS50943"/>
    </source>
</evidence>
<evidence type="ECO:0000313" key="5">
    <source>
        <dbReference type="EMBL" id="MCP2258853.1"/>
    </source>
</evidence>
<keyword evidence="1" id="KW-0805">Transcription regulation</keyword>
<dbReference type="Pfam" id="PF13560">
    <property type="entry name" value="HTH_31"/>
    <property type="match status" value="1"/>
</dbReference>
<comment type="caution">
    <text evidence="5">The sequence shown here is derived from an EMBL/GenBank/DDBJ whole genome shotgun (WGS) entry which is preliminary data.</text>
</comment>
<dbReference type="CDD" id="cd00093">
    <property type="entry name" value="HTH_XRE"/>
    <property type="match status" value="1"/>
</dbReference>
<dbReference type="Gene3D" id="1.10.260.40">
    <property type="entry name" value="lambda repressor-like DNA-binding domains"/>
    <property type="match status" value="1"/>
</dbReference>
<protein>
    <submittedName>
        <fullName evidence="5">Helix-turn-helix domain-containing protein</fullName>
    </submittedName>
</protein>
<dbReference type="InterPro" id="IPR050807">
    <property type="entry name" value="TransReg_Diox_bact_type"/>
</dbReference>
<dbReference type="RefSeq" id="WP_253669765.1">
    <property type="nucleotide sequence ID" value="NZ_JAMTCP010000011.1"/>
</dbReference>
<reference evidence="5 6" key="1">
    <citation type="submission" date="2022-06" db="EMBL/GenBank/DDBJ databases">
        <title>Genomic Encyclopedia of Archaeal and Bacterial Type Strains, Phase II (KMG-II): from individual species to whole genera.</title>
        <authorList>
            <person name="Goeker M."/>
        </authorList>
    </citation>
    <scope>NUCLEOTIDE SEQUENCE [LARGE SCALE GENOMIC DNA]</scope>
    <source>
        <strain evidence="5 6">DSM 40477</strain>
    </source>
</reference>
<dbReference type="EMBL" id="JAMTCP010000011">
    <property type="protein sequence ID" value="MCP2258853.1"/>
    <property type="molecule type" value="Genomic_DNA"/>
</dbReference>